<name>A0A7K3THS7_9BIFI</name>
<proteinExistence type="predicted"/>
<gene>
    <name evidence="2" type="ORF">GFD22_06635</name>
</gene>
<dbReference type="EMBL" id="WHZY01000008">
    <property type="protein sequence ID" value="NEG78647.1"/>
    <property type="molecule type" value="Genomic_DNA"/>
</dbReference>
<feature type="region of interest" description="Disordered" evidence="1">
    <location>
        <begin position="358"/>
        <end position="387"/>
    </location>
</feature>
<dbReference type="AlphaFoldDB" id="A0A7K3THS7"/>
<dbReference type="RefSeq" id="WP_152350296.1">
    <property type="nucleotide sequence ID" value="NZ_WBSN01000007.1"/>
</dbReference>
<sequence>MTRKHPWKRAERRGGCDDRKVWKIGGGTPAKSLISRMLGAMLSTAMIASVVVAGTASVAEAAPVNPYADLSITKLADGTGHGTNNASFVNSKNGFAPGDDTPTDGVVSSNDTVTYEQTIAFSAAGKRDVYVTYSDLGKYLAFESGSVCVAGNIVTTSWDGKTNTCTYSIRAGATETIRQVLVLRAQDTSGSVQEDQGFTVSVRKGSATADPYWQRTVDPVTVVSAPRVDLVLGDPGTVLEPDKDQLDMSLAEGQESSERTLTIKAKTLAHPGYSGTKGASTNVPWSATLDASSLPSGVVWGVKSGGTIQASADGRTVTLNGTGGDMKLTFKFPAMKWNDAPIGTSNTYDLHLRNVTVAPEPDSLPNNGDGTQPGDGKGRDDTTEDAATGAAKGWAYANNDWAHIIVTRPPDYHGAVDMKWLKRPFTLGKSMFDPSNKLFSKAQRELTVGYENGQDAFGAVAPGTQIAAIVGVLRSNIGENPNSTQKMVIGDS</sequence>
<reference evidence="2 3" key="1">
    <citation type="submission" date="2019-10" db="EMBL/GenBank/DDBJ databases">
        <title>Bifidobacterium from non-human primates.</title>
        <authorList>
            <person name="Modesto M."/>
        </authorList>
    </citation>
    <scope>NUCLEOTIDE SEQUENCE [LARGE SCALE GENOMIC DNA]</scope>
    <source>
        <strain evidence="2 3">TREC</strain>
    </source>
</reference>
<accession>A0A7K3THS7</accession>
<evidence type="ECO:0000313" key="3">
    <source>
        <dbReference type="Proteomes" id="UP000469763"/>
    </source>
</evidence>
<keyword evidence="3" id="KW-1185">Reference proteome</keyword>
<dbReference type="Proteomes" id="UP000469763">
    <property type="component" value="Unassembled WGS sequence"/>
</dbReference>
<dbReference type="OrthoDB" id="3238237at2"/>
<comment type="caution">
    <text evidence="2">The sequence shown here is derived from an EMBL/GenBank/DDBJ whole genome shotgun (WGS) entry which is preliminary data.</text>
</comment>
<evidence type="ECO:0000313" key="2">
    <source>
        <dbReference type="EMBL" id="NEG78647.1"/>
    </source>
</evidence>
<protein>
    <submittedName>
        <fullName evidence="2">Uncharacterized protein</fullName>
    </submittedName>
</protein>
<organism evidence="2 3">
    <name type="scientific">Bifidobacterium avesanii</name>
    <dbReference type="NCBI Taxonomy" id="1798157"/>
    <lineage>
        <taxon>Bacteria</taxon>
        <taxon>Bacillati</taxon>
        <taxon>Actinomycetota</taxon>
        <taxon>Actinomycetes</taxon>
        <taxon>Bifidobacteriales</taxon>
        <taxon>Bifidobacteriaceae</taxon>
        <taxon>Bifidobacterium</taxon>
    </lineage>
</organism>
<evidence type="ECO:0000256" key="1">
    <source>
        <dbReference type="SAM" id="MobiDB-lite"/>
    </source>
</evidence>